<name>A0AA87UQQ1_9MICO</name>
<protein>
    <recommendedName>
        <fullName evidence="1">DUF4440 domain-containing protein</fullName>
    </recommendedName>
</protein>
<dbReference type="Pfam" id="PF14534">
    <property type="entry name" value="DUF4440"/>
    <property type="match status" value="1"/>
</dbReference>
<dbReference type="SUPFAM" id="SSF54427">
    <property type="entry name" value="NTF2-like"/>
    <property type="match status" value="1"/>
</dbReference>
<dbReference type="InterPro" id="IPR032710">
    <property type="entry name" value="NTF2-like_dom_sf"/>
</dbReference>
<dbReference type="Proteomes" id="UP000321749">
    <property type="component" value="Unassembled WGS sequence"/>
</dbReference>
<proteinExistence type="predicted"/>
<dbReference type="EMBL" id="BJUU01000001">
    <property type="protein sequence ID" value="GEK78734.1"/>
    <property type="molecule type" value="Genomic_DNA"/>
</dbReference>
<evidence type="ECO:0000313" key="3">
    <source>
        <dbReference type="Proteomes" id="UP000321749"/>
    </source>
</evidence>
<sequence>MSLRDELLELEHAGWRSLCEGTGGDFYGRTMAERGLMVLVDGSVLDRDAVAASLSDAPRWASYEITEPRLLVLGDDAASLVYTGTARREQGDDFVASMASTYVREGGGWRLALYQQTLRP</sequence>
<evidence type="ECO:0000259" key="1">
    <source>
        <dbReference type="Pfam" id="PF14534"/>
    </source>
</evidence>
<comment type="caution">
    <text evidence="2">The sequence shown here is derived from an EMBL/GenBank/DDBJ whole genome shotgun (WGS) entry which is preliminary data.</text>
</comment>
<dbReference type="Gene3D" id="3.10.450.50">
    <property type="match status" value="1"/>
</dbReference>
<evidence type="ECO:0000313" key="2">
    <source>
        <dbReference type="EMBL" id="GEK78734.1"/>
    </source>
</evidence>
<accession>A0AA87UQQ1</accession>
<reference evidence="2 3" key="1">
    <citation type="submission" date="2019-07" db="EMBL/GenBank/DDBJ databases">
        <title>Whole genome shotgun sequence of Agrococcus baldri NBRC 103055.</title>
        <authorList>
            <person name="Hosoyama A."/>
            <person name="Uohara A."/>
            <person name="Ohji S."/>
            <person name="Ichikawa N."/>
        </authorList>
    </citation>
    <scope>NUCLEOTIDE SEQUENCE [LARGE SCALE GENOMIC DNA]</scope>
    <source>
        <strain evidence="2 3">NBRC 103055</strain>
    </source>
</reference>
<keyword evidence="3" id="KW-1185">Reference proteome</keyword>
<feature type="domain" description="DUF4440" evidence="1">
    <location>
        <begin position="7"/>
        <end position="111"/>
    </location>
</feature>
<organism evidence="2 3">
    <name type="scientific">Agrococcus baldri</name>
    <dbReference type="NCBI Taxonomy" id="153730"/>
    <lineage>
        <taxon>Bacteria</taxon>
        <taxon>Bacillati</taxon>
        <taxon>Actinomycetota</taxon>
        <taxon>Actinomycetes</taxon>
        <taxon>Micrococcales</taxon>
        <taxon>Microbacteriaceae</taxon>
        <taxon>Agrococcus</taxon>
    </lineage>
</organism>
<dbReference type="AlphaFoldDB" id="A0AA87UQQ1"/>
<dbReference type="InterPro" id="IPR027843">
    <property type="entry name" value="DUF4440"/>
</dbReference>
<dbReference type="RefSeq" id="WP_146792143.1">
    <property type="nucleotide sequence ID" value="NZ_BJUU01000001.1"/>
</dbReference>
<gene>
    <name evidence="2" type="ORF">ABA31_00850</name>
</gene>